<reference evidence="1" key="1">
    <citation type="journal article" date="2015" name="Nature">
        <title>Complex archaea that bridge the gap between prokaryotes and eukaryotes.</title>
        <authorList>
            <person name="Spang A."/>
            <person name="Saw J.H."/>
            <person name="Jorgensen S.L."/>
            <person name="Zaremba-Niedzwiedzka K."/>
            <person name="Martijn J."/>
            <person name="Lind A.E."/>
            <person name="van Eijk R."/>
            <person name="Schleper C."/>
            <person name="Guy L."/>
            <person name="Ettema T.J."/>
        </authorList>
    </citation>
    <scope>NUCLEOTIDE SEQUENCE</scope>
</reference>
<accession>A0A0F9H0L5</accession>
<organism evidence="1">
    <name type="scientific">marine sediment metagenome</name>
    <dbReference type="NCBI Taxonomy" id="412755"/>
    <lineage>
        <taxon>unclassified sequences</taxon>
        <taxon>metagenomes</taxon>
        <taxon>ecological metagenomes</taxon>
    </lineage>
</organism>
<feature type="non-terminal residue" evidence="1">
    <location>
        <position position="97"/>
    </location>
</feature>
<proteinExistence type="predicted"/>
<protein>
    <recommendedName>
        <fullName evidence="2">DNA cytosine methyltransferase</fullName>
    </recommendedName>
</protein>
<comment type="caution">
    <text evidence="1">The sequence shown here is derived from an EMBL/GenBank/DDBJ whole genome shotgun (WGS) entry which is preliminary data.</text>
</comment>
<name>A0A0F9H0L5_9ZZZZ</name>
<dbReference type="EMBL" id="LAZR01026405">
    <property type="protein sequence ID" value="KKL68847.1"/>
    <property type="molecule type" value="Genomic_DNA"/>
</dbReference>
<dbReference type="AlphaFoldDB" id="A0A0F9H0L5"/>
<evidence type="ECO:0008006" key="2">
    <source>
        <dbReference type="Google" id="ProtNLM"/>
    </source>
</evidence>
<gene>
    <name evidence="1" type="ORF">LCGC14_2120920</name>
</gene>
<sequence length="97" mass="11168">MKVLIACEFSGIVRDAFIAKGHDAWSCDWLPTEIRGKHIQGDVLDILDDGWDLMIAHPPCTYIANSGVRWLFDKDKKKASLRWVELTKAIRFFNSFK</sequence>
<evidence type="ECO:0000313" key="1">
    <source>
        <dbReference type="EMBL" id="KKL68847.1"/>
    </source>
</evidence>